<dbReference type="RefSeq" id="WP_058511064.1">
    <property type="nucleotide sequence ID" value="NZ_LNYY01000019.1"/>
</dbReference>
<keyword evidence="3" id="KW-1185">Reference proteome</keyword>
<evidence type="ECO:0000313" key="3">
    <source>
        <dbReference type="Proteomes" id="UP000054926"/>
    </source>
</evidence>
<dbReference type="GO" id="GO:0015562">
    <property type="term" value="F:efflux transmembrane transporter activity"/>
    <property type="evidence" value="ECO:0007669"/>
    <property type="project" value="InterPro"/>
</dbReference>
<evidence type="ECO:0000256" key="1">
    <source>
        <dbReference type="ARBA" id="ARBA00007613"/>
    </source>
</evidence>
<comment type="similarity">
    <text evidence="1">Belongs to the outer membrane factor (OMF) (TC 1.B.17) family.</text>
</comment>
<dbReference type="OrthoDB" id="9770517at2"/>
<dbReference type="PROSITE" id="PS51257">
    <property type="entry name" value="PROKAR_LIPOPROTEIN"/>
    <property type="match status" value="1"/>
</dbReference>
<dbReference type="Gene3D" id="1.20.1600.10">
    <property type="entry name" value="Outer membrane efflux proteins (OEP)"/>
    <property type="match status" value="1"/>
</dbReference>
<accession>A0A0W0ZIR7</accession>
<evidence type="ECO:0000313" key="2">
    <source>
        <dbReference type="EMBL" id="KTD69109.1"/>
    </source>
</evidence>
<protein>
    <submittedName>
        <fullName evidence="2">Outer membrane efflux protein</fullName>
    </submittedName>
</protein>
<dbReference type="Pfam" id="PF02321">
    <property type="entry name" value="OEP"/>
    <property type="match status" value="1"/>
</dbReference>
<dbReference type="EMBL" id="LNYY01000019">
    <property type="protein sequence ID" value="KTD69109.1"/>
    <property type="molecule type" value="Genomic_DNA"/>
</dbReference>
<dbReference type="SUPFAM" id="SSF56954">
    <property type="entry name" value="Outer membrane efflux proteins (OEP)"/>
    <property type="match status" value="1"/>
</dbReference>
<comment type="caution">
    <text evidence="2">The sequence shown here is derived from an EMBL/GenBank/DDBJ whole genome shotgun (WGS) entry which is preliminary data.</text>
</comment>
<dbReference type="Gene3D" id="2.20.200.10">
    <property type="entry name" value="Outer membrane efflux proteins (OEP)"/>
    <property type="match status" value="1"/>
</dbReference>
<dbReference type="PATRIC" id="fig|947033.5.peg.2405"/>
<dbReference type="PANTHER" id="PTHR30203">
    <property type="entry name" value="OUTER MEMBRANE CATION EFFLUX PROTEIN"/>
    <property type="match status" value="1"/>
</dbReference>
<name>A0A0W0ZIR7_9GAMM</name>
<dbReference type="InterPro" id="IPR010131">
    <property type="entry name" value="MdtP/NodT-like"/>
</dbReference>
<dbReference type="STRING" id="947033.Lste_2267"/>
<reference evidence="2 3" key="1">
    <citation type="submission" date="2015-11" db="EMBL/GenBank/DDBJ databases">
        <title>Genomic analysis of 38 Legionella species identifies large and diverse effector repertoires.</title>
        <authorList>
            <person name="Burstein D."/>
            <person name="Amaro F."/>
            <person name="Zusman T."/>
            <person name="Lifshitz Z."/>
            <person name="Cohen O."/>
            <person name="Gilbert J.A."/>
            <person name="Pupko T."/>
            <person name="Shuman H.A."/>
            <person name="Segal G."/>
        </authorList>
    </citation>
    <scope>NUCLEOTIDE SEQUENCE [LARGE SCALE GENOMIC DNA]</scope>
    <source>
        <strain evidence="2 3">IMVS3376</strain>
    </source>
</reference>
<gene>
    <name evidence="2" type="ORF">Lste_2267</name>
</gene>
<organism evidence="2 3">
    <name type="scientific">Legionella steelei</name>
    <dbReference type="NCBI Taxonomy" id="947033"/>
    <lineage>
        <taxon>Bacteria</taxon>
        <taxon>Pseudomonadati</taxon>
        <taxon>Pseudomonadota</taxon>
        <taxon>Gammaproteobacteria</taxon>
        <taxon>Legionellales</taxon>
        <taxon>Legionellaceae</taxon>
        <taxon>Legionella</taxon>
    </lineage>
</organism>
<dbReference type="AlphaFoldDB" id="A0A0W0ZIR7"/>
<proteinExistence type="inferred from homology"/>
<sequence>MLKKIMSLILLVVGLLSCNKRVEQQISSAPKNFPSRTKDYKRVANLPYVAWWQQFHDVELNQLIEAGLNNNMDIHIAMGNLQQAQGELQQIKLSWIPIVQIFAGYSTNPALGAPGTFFGVWPYYFLNIMKLYTQQKQATYNVQYRLAAIEGMRLTLIGQVASAYFTLIAQLEQLRLLQQLDNDLKSLIKLSKGEIKIGLENEISLAQLQSDEQLIAAQIKPILHNIVFSENALRYLINADPGAIKNKNNFAKIDFSRVKPGSLPATVLNNRPDLKMAQYALKASREGIKVAFSDFFPGLQLDDFLGEVQLPHSTFAQTTDAYALWIISPSSLGKIAANKGAYNARISEFNKTVRRILKEVDSDYSANKRMNEKFMAYLGAEKEYLRKYKLQQGLLKTGLLSYKELLQSKIYLDNLALSTNQAKLELAMSLVILYQDLAGGYAYNGNKM</sequence>
<dbReference type="Proteomes" id="UP000054926">
    <property type="component" value="Unassembled WGS sequence"/>
</dbReference>
<dbReference type="InterPro" id="IPR003423">
    <property type="entry name" value="OMP_efflux"/>
</dbReference>